<evidence type="ECO:0000313" key="4">
    <source>
        <dbReference type="EMBL" id="WOE75685.1"/>
    </source>
</evidence>
<keyword evidence="5" id="KW-1185">Reference proteome</keyword>
<dbReference type="KEGG" id="acoa:RB602_02925"/>
<dbReference type="Proteomes" id="UP001302429">
    <property type="component" value="Chromosome"/>
</dbReference>
<feature type="domain" description="Non-contractile tail sheath TIM barrel" evidence="3">
    <location>
        <begin position="211"/>
        <end position="555"/>
    </location>
</feature>
<reference evidence="4 5" key="1">
    <citation type="submission" date="2023-10" db="EMBL/GenBank/DDBJ databases">
        <title>Complete genome sequence of a Sphingomonadaceae bacterium.</title>
        <authorList>
            <person name="Yan C."/>
        </authorList>
    </citation>
    <scope>NUCLEOTIDE SEQUENCE [LARGE SCALE GENOMIC DNA]</scope>
    <source>
        <strain evidence="4 5">SCSIO 66989</strain>
    </source>
</reference>
<dbReference type="AlphaFoldDB" id="A0AA97FAU2"/>
<accession>A0AA97FAU2</accession>
<dbReference type="RefSeq" id="WP_317082799.1">
    <property type="nucleotide sequence ID" value="NZ_CP136594.1"/>
</dbReference>
<feature type="domain" description="Non-contractile tail sheath N-terminal" evidence="2">
    <location>
        <begin position="17"/>
        <end position="206"/>
    </location>
</feature>
<dbReference type="Pfam" id="PF09343">
    <property type="entry name" value="DUF2460"/>
    <property type="match status" value="1"/>
</dbReference>
<organism evidence="4 5">
    <name type="scientific">Alterisphingorhabdus coralli</name>
    <dbReference type="NCBI Taxonomy" id="3071408"/>
    <lineage>
        <taxon>Bacteria</taxon>
        <taxon>Pseudomonadati</taxon>
        <taxon>Pseudomonadota</taxon>
        <taxon>Alphaproteobacteria</taxon>
        <taxon>Sphingomonadales</taxon>
        <taxon>Sphingomonadaceae</taxon>
        <taxon>Alterisphingorhabdus (ex Yan et al. 2024)</taxon>
    </lineage>
</organism>
<sequence length="789" mass="87090">MDFWLAEKRNGQQGDVIQRFDPRFWTVNFPRPMMASVVTSAADALTVRTVFYDRNQLAGLIWDSEDRLDHALLAYATDRDYRHTSLSFRWRSSGIKALDAVHGPTLTIEGRDAEGHPRSWYVRLWNYAQGSPSDALITLNFSDLQGGFLLPDEADPVYAGDIDRMFISLVPPDYDPDTASLVAVREGRVDISEIRCSGHRAMLHIGDIMVPQHGLSMATAYDDSLNQTPERLLRSVRQLGYVGPISHYVGMSHYFRLVAESELVDVRDGQSAINTPCRAWHQDLAQRAAAAGHDLIFSLSYELFNRHCPEDWKQRDFEGNPGLTGWDPPSALLSPANDEAMGYLQNVARSFVAIQQSAGLPVRFQVGEPWWWVGFDHRICLYDDAANAAFGSLSVEISDVRQPMSAAQNALLDAAGAVLAQSTAALADAVRDMAGNAGAELSILIYLPTIADPDSPEVLRANIPLGWARPAFDILQLEDYDWATERRTGTRERALALVADRLGYPLDEQHYFSGFVLNPEDKAQWHGIIDAAEDARKRQIPTIFLWALPQVARDGLVVFDLAGDDAVQAFDDVAFPLPVSMEMLAEAEFSTQILTTGDGHERRNSRWSDARMHYDVGPSVASEADLAVLMRFFRARSGPARGFRFRDPFDHSSADNGQAVKPSDQWIATGNGEQSDFPLLRAYGDAQGGDPQLRRITRPVADTIRIAMDGAETSGWSLQPGGIIRFTTPPPANSQISAGYLFDVPVRFAEDRLAVSAITFAAGEAASVRLIELREDVGEALPAQQGVAA</sequence>
<evidence type="ECO:0000259" key="2">
    <source>
        <dbReference type="Pfam" id="PF23844"/>
    </source>
</evidence>
<name>A0AA97FAU2_9SPHN</name>
<dbReference type="InterPro" id="IPR057122">
    <property type="entry name" value="TIM-barrel_NCTSP"/>
</dbReference>
<evidence type="ECO:0000259" key="1">
    <source>
        <dbReference type="Pfam" id="PF09343"/>
    </source>
</evidence>
<dbReference type="InterPro" id="IPR011740">
    <property type="entry name" value="DUF2460"/>
</dbReference>
<feature type="domain" description="DUF2460" evidence="1">
    <location>
        <begin position="571"/>
        <end position="774"/>
    </location>
</feature>
<proteinExistence type="predicted"/>
<dbReference type="NCBIfam" id="TIGR02217">
    <property type="entry name" value="chp_TIGR02217"/>
    <property type="match status" value="1"/>
</dbReference>
<dbReference type="Pfam" id="PF23844">
    <property type="entry name" value="NCTSP_N"/>
    <property type="match status" value="1"/>
</dbReference>
<evidence type="ECO:0000259" key="3">
    <source>
        <dbReference type="Pfam" id="PF23845"/>
    </source>
</evidence>
<dbReference type="EMBL" id="CP136594">
    <property type="protein sequence ID" value="WOE75685.1"/>
    <property type="molecule type" value="Genomic_DNA"/>
</dbReference>
<protein>
    <submittedName>
        <fullName evidence="4">DUF2460 domain-containing protein</fullName>
    </submittedName>
</protein>
<gene>
    <name evidence="4" type="ORF">RB602_02925</name>
</gene>
<evidence type="ECO:0000313" key="5">
    <source>
        <dbReference type="Proteomes" id="UP001302429"/>
    </source>
</evidence>
<dbReference type="InterPro" id="IPR057102">
    <property type="entry name" value="NCTSP_N"/>
</dbReference>
<dbReference type="Pfam" id="PF23845">
    <property type="entry name" value="TIM-barrel_NCTSP"/>
    <property type="match status" value="1"/>
</dbReference>